<comment type="caution">
    <text evidence="2">The sequence shown here is derived from an EMBL/GenBank/DDBJ whole genome shotgun (WGS) entry which is preliminary data.</text>
</comment>
<dbReference type="InterPro" id="IPR012338">
    <property type="entry name" value="Beta-lactam/transpept-like"/>
</dbReference>
<name>A0A9W8UV72_9HYPO</name>
<dbReference type="Pfam" id="PF00144">
    <property type="entry name" value="Beta-lactamase"/>
    <property type="match status" value="1"/>
</dbReference>
<feature type="domain" description="Beta-lactamase-related" evidence="1">
    <location>
        <begin position="90"/>
        <end position="373"/>
    </location>
</feature>
<dbReference type="PANTHER" id="PTHR43283">
    <property type="entry name" value="BETA-LACTAMASE-RELATED"/>
    <property type="match status" value="1"/>
</dbReference>
<protein>
    <recommendedName>
        <fullName evidence="1">Beta-lactamase-related domain-containing protein</fullName>
    </recommendedName>
</protein>
<organism evidence="2 3">
    <name type="scientific">Fusarium falciforme</name>
    <dbReference type="NCBI Taxonomy" id="195108"/>
    <lineage>
        <taxon>Eukaryota</taxon>
        <taxon>Fungi</taxon>
        <taxon>Dikarya</taxon>
        <taxon>Ascomycota</taxon>
        <taxon>Pezizomycotina</taxon>
        <taxon>Sordariomycetes</taxon>
        <taxon>Hypocreomycetidae</taxon>
        <taxon>Hypocreales</taxon>
        <taxon>Nectriaceae</taxon>
        <taxon>Fusarium</taxon>
        <taxon>Fusarium solani species complex</taxon>
    </lineage>
</organism>
<dbReference type="SUPFAM" id="SSF56601">
    <property type="entry name" value="beta-lactamase/transpeptidase-like"/>
    <property type="match status" value="1"/>
</dbReference>
<proteinExistence type="predicted"/>
<dbReference type="EMBL" id="JAOQAV010000083">
    <property type="protein sequence ID" value="KAJ4178063.1"/>
    <property type="molecule type" value="Genomic_DNA"/>
</dbReference>
<dbReference type="PANTHER" id="PTHR43283:SF7">
    <property type="entry name" value="BETA-LACTAMASE-RELATED DOMAIN-CONTAINING PROTEIN"/>
    <property type="match status" value="1"/>
</dbReference>
<dbReference type="Gene3D" id="3.40.710.10">
    <property type="entry name" value="DD-peptidase/beta-lactamase superfamily"/>
    <property type="match status" value="1"/>
</dbReference>
<sequence length="409" mass="44917">MSPPETPLTIADKIGSFQLSSLDPAGAAFTPLLYRLREETFPGRTTQIRHGSYLRRFVKGPPLDIDLATSKKRDANLESVMREFGWTGCVVVRNGVIRVEEYRHGNSPASRNDIQSVTKSFMTTILGIAQQQGKLSANDTVGRHVEELKDTAWKDVPLLALANMSAGVVEISEEARPPDVPNPMYATDLYPQHDTNAVLNWLRTFRKVAEPWEEFHYYNPNFYVLSIAISRATQVPLEEYISSQIWEPAGMQYDAYMRTTGAGQIDGHGGLSVTLTDMTRFGCFILDALKGEGKGPALPAGWFQDISEAKTSEGPRAAGGNDIIPTFGYETGWWTPAKGAEGGPLRENGAFAGLGMYGQSLYVIPKLDTVIAVQSGYPEHSWDIFAGNIDFATAVVKALQKEDKQTSAT</sequence>
<dbReference type="AlphaFoldDB" id="A0A9W8UV72"/>
<reference evidence="2" key="1">
    <citation type="submission" date="2022-09" db="EMBL/GenBank/DDBJ databases">
        <title>Fusarium specimens isolated from Avocado Roots.</title>
        <authorList>
            <person name="Stajich J."/>
            <person name="Roper C."/>
            <person name="Heimlech-Rivalta G."/>
        </authorList>
    </citation>
    <scope>NUCLEOTIDE SEQUENCE</scope>
    <source>
        <strain evidence="2">A02</strain>
    </source>
</reference>
<keyword evidence="3" id="KW-1185">Reference proteome</keyword>
<evidence type="ECO:0000313" key="3">
    <source>
        <dbReference type="Proteomes" id="UP001152087"/>
    </source>
</evidence>
<evidence type="ECO:0000313" key="2">
    <source>
        <dbReference type="EMBL" id="KAJ4178063.1"/>
    </source>
</evidence>
<gene>
    <name evidence="2" type="ORF">NW755_013483</name>
</gene>
<evidence type="ECO:0000259" key="1">
    <source>
        <dbReference type="Pfam" id="PF00144"/>
    </source>
</evidence>
<dbReference type="InterPro" id="IPR001466">
    <property type="entry name" value="Beta-lactam-related"/>
</dbReference>
<accession>A0A9W8UV72</accession>
<dbReference type="Proteomes" id="UP001152087">
    <property type="component" value="Unassembled WGS sequence"/>
</dbReference>
<dbReference type="InterPro" id="IPR050789">
    <property type="entry name" value="Diverse_Enzym_Activities"/>
</dbReference>